<proteinExistence type="inferred from homology"/>
<comment type="subunit">
    <text evidence="2">Component of a cohesin-like complex composed of ScpA, ScpB and the Smc homodimer, in which ScpA and ScpB bind to the head domain of Smc. The presence of the three proteins is required for the association of the complex with DNA.</text>
</comment>
<reference evidence="4" key="1">
    <citation type="journal article" date="2019" name="Int. J. Syst. Evol. Microbiol.">
        <title>The Global Catalogue of Microorganisms (GCM) 10K type strain sequencing project: providing services to taxonomists for standard genome sequencing and annotation.</title>
        <authorList>
            <consortium name="The Broad Institute Genomics Platform"/>
            <consortium name="The Broad Institute Genome Sequencing Center for Infectious Disease"/>
            <person name="Wu L."/>
            <person name="Ma J."/>
        </authorList>
    </citation>
    <scope>NUCLEOTIDE SEQUENCE [LARGE SCALE GENOMIC DNA]</scope>
    <source>
        <strain evidence="4">CGMCC 1.8859</strain>
    </source>
</reference>
<evidence type="ECO:0000256" key="1">
    <source>
        <dbReference type="ARBA" id="ARBA00044777"/>
    </source>
</evidence>
<dbReference type="HAMAP" id="MF_01805">
    <property type="entry name" value="ScpA"/>
    <property type="match status" value="1"/>
</dbReference>
<dbReference type="EMBL" id="BMLX01000001">
    <property type="protein sequence ID" value="GGP18779.1"/>
    <property type="molecule type" value="Genomic_DNA"/>
</dbReference>
<evidence type="ECO:0000313" key="4">
    <source>
        <dbReference type="Proteomes" id="UP000637267"/>
    </source>
</evidence>
<name>A0ABQ2P6C1_9NEIS</name>
<dbReference type="Gene3D" id="6.10.250.2410">
    <property type="match status" value="1"/>
</dbReference>
<protein>
    <recommendedName>
        <fullName evidence="1 2">Segregation and condensation protein A</fullName>
    </recommendedName>
</protein>
<dbReference type="PANTHER" id="PTHR33969">
    <property type="entry name" value="SEGREGATION AND CONDENSATION PROTEIN A"/>
    <property type="match status" value="1"/>
</dbReference>
<keyword evidence="2" id="KW-0132">Cell division</keyword>
<keyword evidence="2" id="KW-0963">Cytoplasm</keyword>
<comment type="similarity">
    <text evidence="2">Belongs to the ScpA family.</text>
</comment>
<evidence type="ECO:0000256" key="2">
    <source>
        <dbReference type="HAMAP-Rule" id="MF_01805"/>
    </source>
</evidence>
<sequence>MTDMNAVTTPPVEETVALDPAAAAVAEAAVLAHVFGEAVTEYPQDLYIPPDALRVLLDAFEGPLDLLLYLIRKQNIDILDIPMARVTAQYMEYVDAMRVDRLELAAEYLLMAAMLIEIKSRLLLPKPAVDADGEEIDPRAELVRRLLEYEQVKLAAYELDQLPQAGRDFQLVTVLFEKDMVVRLPDVRAEDLKTAWLAILARAKRNKSHTVKPDELSVREQMTHILKLLQDGRYARFETLFDTTRGVPLLVVTFIAVLELVKEKYIHVNQDEGFAPIYVCLAGASSTEVMPLPPEA</sequence>
<dbReference type="InterPro" id="IPR003768">
    <property type="entry name" value="ScpA"/>
</dbReference>
<keyword evidence="2" id="KW-0131">Cell cycle</keyword>
<dbReference type="PANTHER" id="PTHR33969:SF2">
    <property type="entry name" value="SEGREGATION AND CONDENSATION PROTEIN A"/>
    <property type="match status" value="1"/>
</dbReference>
<comment type="subcellular location">
    <subcellularLocation>
        <location evidence="2">Cytoplasm</location>
    </subcellularLocation>
    <text evidence="2">Associated with two foci at the outer edges of the nucleoid region in young cells, and at four foci within both cell halves in older cells.</text>
</comment>
<keyword evidence="2" id="KW-0159">Chromosome partition</keyword>
<evidence type="ECO:0000313" key="3">
    <source>
        <dbReference type="EMBL" id="GGP18779.1"/>
    </source>
</evidence>
<comment type="caution">
    <text evidence="3">The sequence shown here is derived from an EMBL/GenBank/DDBJ whole genome shotgun (WGS) entry which is preliminary data.</text>
</comment>
<dbReference type="RefSeq" id="WP_188702405.1">
    <property type="nucleotide sequence ID" value="NZ_BMLX01000001.1"/>
</dbReference>
<gene>
    <name evidence="2 3" type="primary">scpA</name>
    <name evidence="3" type="ORF">GCM10010970_07150</name>
</gene>
<comment type="function">
    <text evidence="2">Participates in chromosomal partition during cell division. May act via the formation of a condensin-like complex containing Smc and ScpB that pull DNA away from mid-cell into both cell halves.</text>
</comment>
<dbReference type="Proteomes" id="UP000637267">
    <property type="component" value="Unassembled WGS sequence"/>
</dbReference>
<organism evidence="3 4">
    <name type="scientific">Silvimonas iriomotensis</name>
    <dbReference type="NCBI Taxonomy" id="449662"/>
    <lineage>
        <taxon>Bacteria</taxon>
        <taxon>Pseudomonadati</taxon>
        <taxon>Pseudomonadota</taxon>
        <taxon>Betaproteobacteria</taxon>
        <taxon>Neisseriales</taxon>
        <taxon>Chitinibacteraceae</taxon>
        <taxon>Silvimonas</taxon>
    </lineage>
</organism>
<accession>A0ABQ2P6C1</accession>
<keyword evidence="4" id="KW-1185">Reference proteome</keyword>
<dbReference type="Pfam" id="PF02616">
    <property type="entry name" value="SMC_ScpA"/>
    <property type="match status" value="1"/>
</dbReference>